<dbReference type="PROSITE" id="PS51729">
    <property type="entry name" value="GNAT_YJDJ"/>
    <property type="match status" value="1"/>
</dbReference>
<dbReference type="RefSeq" id="WP_183499926.1">
    <property type="nucleotide sequence ID" value="NZ_BAABCO010000004.1"/>
</dbReference>
<dbReference type="Proteomes" id="UP000549113">
    <property type="component" value="Unassembled WGS sequence"/>
</dbReference>
<dbReference type="Pfam" id="PF14542">
    <property type="entry name" value="Acetyltransf_CG"/>
    <property type="match status" value="1"/>
</dbReference>
<accession>A0AA40SQ91</accession>
<dbReference type="PANTHER" id="PTHR31435">
    <property type="entry name" value="PROTEIN NATD1"/>
    <property type="match status" value="1"/>
</dbReference>
<evidence type="ECO:0000313" key="2">
    <source>
        <dbReference type="EMBL" id="MBB4140393.1"/>
    </source>
</evidence>
<dbReference type="AlphaFoldDB" id="A0AA40SQ91"/>
<comment type="caution">
    <text evidence="2">The sequence shown here is derived from an EMBL/GenBank/DDBJ whole genome shotgun (WGS) entry which is preliminary data.</text>
</comment>
<evidence type="ECO:0000259" key="1">
    <source>
        <dbReference type="PROSITE" id="PS51729"/>
    </source>
</evidence>
<dbReference type="PANTHER" id="PTHR31435:SF10">
    <property type="entry name" value="BSR4717 PROTEIN"/>
    <property type="match status" value="1"/>
</dbReference>
<gene>
    <name evidence="2" type="ORF">BKA10_002187</name>
</gene>
<protein>
    <recommendedName>
        <fullName evidence="1">N-acetyltransferase domain-containing protein</fullName>
    </recommendedName>
</protein>
<sequence length="115" mass="12633">MTDAPEITVSRNDERGRYEIHLDDTVAGFTEFIVDREGRLVFPHTQVDPAFSGRGLAKILVSRALTDVAARAETVVPVCPYIVKFLHSNTIEGLDVHWRPTADEAGSAAIDAAER</sequence>
<dbReference type="SUPFAM" id="SSF55729">
    <property type="entry name" value="Acyl-CoA N-acyltransferases (Nat)"/>
    <property type="match status" value="1"/>
</dbReference>
<dbReference type="InterPro" id="IPR016181">
    <property type="entry name" value="Acyl_CoA_acyltransferase"/>
</dbReference>
<dbReference type="Gene3D" id="3.40.630.30">
    <property type="match status" value="1"/>
</dbReference>
<proteinExistence type="predicted"/>
<dbReference type="EMBL" id="JACIFH010000001">
    <property type="protein sequence ID" value="MBB4140393.1"/>
    <property type="molecule type" value="Genomic_DNA"/>
</dbReference>
<evidence type="ECO:0000313" key="3">
    <source>
        <dbReference type="Proteomes" id="UP000549113"/>
    </source>
</evidence>
<keyword evidence="3" id="KW-1185">Reference proteome</keyword>
<reference evidence="2 3" key="1">
    <citation type="submission" date="2020-08" db="EMBL/GenBank/DDBJ databases">
        <title>Sequencing the genomes of 1000 actinobacteria strains.</title>
        <authorList>
            <person name="Klenk H.-P."/>
        </authorList>
    </citation>
    <scope>NUCLEOTIDE SEQUENCE [LARGE SCALE GENOMIC DNA]</scope>
    <source>
        <strain evidence="2 3">DSM 19600</strain>
    </source>
</reference>
<dbReference type="InterPro" id="IPR045057">
    <property type="entry name" value="Gcn5-rel_NAT"/>
</dbReference>
<name>A0AA40SQ91_9MICO</name>
<dbReference type="InterPro" id="IPR031165">
    <property type="entry name" value="GNAT_YJDJ"/>
</dbReference>
<organism evidence="2 3">
    <name type="scientific">Microbacterium invictum</name>
    <dbReference type="NCBI Taxonomy" id="515415"/>
    <lineage>
        <taxon>Bacteria</taxon>
        <taxon>Bacillati</taxon>
        <taxon>Actinomycetota</taxon>
        <taxon>Actinomycetes</taxon>
        <taxon>Micrococcales</taxon>
        <taxon>Microbacteriaceae</taxon>
        <taxon>Microbacterium</taxon>
    </lineage>
</organism>
<feature type="domain" description="N-acetyltransferase" evidence="1">
    <location>
        <begin position="10"/>
        <end position="98"/>
    </location>
</feature>